<proteinExistence type="predicted"/>
<organism evidence="2">
    <name type="scientific">Setaria italica</name>
    <name type="common">Foxtail millet</name>
    <name type="synonym">Panicum italicum</name>
    <dbReference type="NCBI Taxonomy" id="4555"/>
    <lineage>
        <taxon>Eukaryota</taxon>
        <taxon>Viridiplantae</taxon>
        <taxon>Streptophyta</taxon>
        <taxon>Embryophyta</taxon>
        <taxon>Tracheophyta</taxon>
        <taxon>Spermatophyta</taxon>
        <taxon>Magnoliopsida</taxon>
        <taxon>Liliopsida</taxon>
        <taxon>Poales</taxon>
        <taxon>Poaceae</taxon>
        <taxon>PACMAD clade</taxon>
        <taxon>Panicoideae</taxon>
        <taxon>Panicodae</taxon>
        <taxon>Paniceae</taxon>
        <taxon>Cenchrinae</taxon>
        <taxon>Setaria</taxon>
    </lineage>
</organism>
<protein>
    <submittedName>
        <fullName evidence="2">Uncharacterized protein</fullName>
    </submittedName>
</protein>
<gene>
    <name evidence="2" type="ORF">SETIT_1G055600v2</name>
</gene>
<dbReference type="EMBL" id="CM003528">
    <property type="protein sequence ID" value="RCV05106.1"/>
    <property type="molecule type" value="Genomic_DNA"/>
</dbReference>
<evidence type="ECO:0000313" key="2">
    <source>
        <dbReference type="EMBL" id="RCV05105.1"/>
    </source>
</evidence>
<sequence>MTHPKLLAASFLQVPLPPQAILQSVCSDPSIFEKGHNGSGVHSSLRNTGTAARSTGFNY</sequence>
<dbReference type="AlphaFoldDB" id="A0A368PH69"/>
<name>A0A368PH69_SETIT</name>
<dbReference type="EMBL" id="CM003528">
    <property type="protein sequence ID" value="RCV05105.1"/>
    <property type="molecule type" value="Genomic_DNA"/>
</dbReference>
<reference evidence="2" key="2">
    <citation type="submission" date="2015-07" db="EMBL/GenBank/DDBJ databases">
        <authorList>
            <person name="Noorani M."/>
        </authorList>
    </citation>
    <scope>NUCLEOTIDE SEQUENCE</scope>
    <source>
        <strain evidence="2">Yugu1</strain>
    </source>
</reference>
<reference evidence="2" key="1">
    <citation type="journal article" date="2012" name="Nat. Biotechnol.">
        <title>Reference genome sequence of the model plant Setaria.</title>
        <authorList>
            <person name="Bennetzen J.L."/>
            <person name="Schmutz J."/>
            <person name="Wang H."/>
            <person name="Percifield R."/>
            <person name="Hawkins J."/>
            <person name="Pontaroli A.C."/>
            <person name="Estep M."/>
            <person name="Feng L."/>
            <person name="Vaughn J.N."/>
            <person name="Grimwood J."/>
            <person name="Jenkins J."/>
            <person name="Barry K."/>
            <person name="Lindquist E."/>
            <person name="Hellsten U."/>
            <person name="Deshpande S."/>
            <person name="Wang X."/>
            <person name="Wu X."/>
            <person name="Mitros T."/>
            <person name="Triplett J."/>
            <person name="Yang X."/>
            <person name="Ye C.Y."/>
            <person name="Mauro-Herrera M."/>
            <person name="Wang L."/>
            <person name="Li P."/>
            <person name="Sharma M."/>
            <person name="Sharma R."/>
            <person name="Ronald P.C."/>
            <person name="Panaud O."/>
            <person name="Kellogg E.A."/>
            <person name="Brutnell T.P."/>
            <person name="Doust A.N."/>
            <person name="Tuskan G.A."/>
            <person name="Rokhsar D."/>
            <person name="Devos K.M."/>
        </authorList>
    </citation>
    <scope>NUCLEOTIDE SEQUENCE [LARGE SCALE GENOMIC DNA]</scope>
    <source>
        <strain evidence="2">Yugu1</strain>
    </source>
</reference>
<accession>A0A368PH69</accession>
<evidence type="ECO:0000256" key="1">
    <source>
        <dbReference type="SAM" id="MobiDB-lite"/>
    </source>
</evidence>
<feature type="region of interest" description="Disordered" evidence="1">
    <location>
        <begin position="36"/>
        <end position="59"/>
    </location>
</feature>
<feature type="compositionally biased region" description="Polar residues" evidence="1">
    <location>
        <begin position="40"/>
        <end position="59"/>
    </location>
</feature>